<dbReference type="AlphaFoldDB" id="A0A1F5FTN0"/>
<dbReference type="InterPro" id="IPR035093">
    <property type="entry name" value="RelE/ParE_toxin_dom_sf"/>
</dbReference>
<evidence type="ECO:0000313" key="2">
    <source>
        <dbReference type="EMBL" id="OGD82939.1"/>
    </source>
</evidence>
<keyword evidence="1" id="KW-1277">Toxin-antitoxin system</keyword>
<dbReference type="SUPFAM" id="SSF143011">
    <property type="entry name" value="RelE-like"/>
    <property type="match status" value="1"/>
</dbReference>
<dbReference type="InterPro" id="IPR007712">
    <property type="entry name" value="RelE/ParE_toxin"/>
</dbReference>
<organism evidence="2 3">
    <name type="scientific">Candidatus Collierbacteria bacterium RIFOXYD1_FULL_40_9</name>
    <dbReference type="NCBI Taxonomy" id="1817731"/>
    <lineage>
        <taxon>Bacteria</taxon>
        <taxon>Candidatus Collieribacteriota</taxon>
    </lineage>
</organism>
<gene>
    <name evidence="2" type="ORF">A2572_03650</name>
</gene>
<accession>A0A1F5FTN0</accession>
<proteinExistence type="predicted"/>
<evidence type="ECO:0000256" key="1">
    <source>
        <dbReference type="ARBA" id="ARBA00022649"/>
    </source>
</evidence>
<dbReference type="EMBL" id="MFAQ01000035">
    <property type="protein sequence ID" value="OGD82939.1"/>
    <property type="molecule type" value="Genomic_DNA"/>
</dbReference>
<evidence type="ECO:0008006" key="4">
    <source>
        <dbReference type="Google" id="ProtNLM"/>
    </source>
</evidence>
<dbReference type="Gene3D" id="3.30.2310.20">
    <property type="entry name" value="RelE-like"/>
    <property type="match status" value="1"/>
</dbReference>
<comment type="caution">
    <text evidence="2">The sequence shown here is derived from an EMBL/GenBank/DDBJ whole genome shotgun (WGS) entry which is preliminary data.</text>
</comment>
<name>A0A1F5FTN0_9BACT</name>
<evidence type="ECO:0000313" key="3">
    <source>
        <dbReference type="Proteomes" id="UP000179237"/>
    </source>
</evidence>
<dbReference type="NCBIfam" id="TIGR02385">
    <property type="entry name" value="RelE_StbE"/>
    <property type="match status" value="1"/>
</dbReference>
<protein>
    <recommendedName>
        <fullName evidence="4">Type II toxin-antitoxin system mRNA interferase toxin, RelE/StbE family</fullName>
    </recommendedName>
</protein>
<sequence>MRVEMHKSFLISLRKRILPNKALCIKFSERVKRFEFDRTDPILKDHALIGKKSGYRAFSVAGDVRVVYKMIETDTALLVDIGTHNQVY</sequence>
<dbReference type="Proteomes" id="UP000179237">
    <property type="component" value="Unassembled WGS sequence"/>
</dbReference>
<reference evidence="2 3" key="1">
    <citation type="journal article" date="2016" name="Nat. Commun.">
        <title>Thousands of microbial genomes shed light on interconnected biogeochemical processes in an aquifer system.</title>
        <authorList>
            <person name="Anantharaman K."/>
            <person name="Brown C.T."/>
            <person name="Hug L.A."/>
            <person name="Sharon I."/>
            <person name="Castelle C.J."/>
            <person name="Probst A.J."/>
            <person name="Thomas B.C."/>
            <person name="Singh A."/>
            <person name="Wilkins M.J."/>
            <person name="Karaoz U."/>
            <person name="Brodie E.L."/>
            <person name="Williams K.H."/>
            <person name="Hubbard S.S."/>
            <person name="Banfield J.F."/>
        </authorList>
    </citation>
    <scope>NUCLEOTIDE SEQUENCE [LARGE SCALE GENOMIC DNA]</scope>
</reference>